<dbReference type="EnsemblMetazoa" id="XM_038214219.1">
    <property type="protein sequence ID" value="XP_038070147.1"/>
    <property type="gene ID" value="LOC119739327"/>
</dbReference>
<dbReference type="PANTHER" id="PTHR10953:SF29">
    <property type="entry name" value="NEDD8-ACTIVATING ENZYME E1 REGULATORY SUBUNIT"/>
    <property type="match status" value="1"/>
</dbReference>
<dbReference type="AlphaFoldDB" id="A0A914B2A8"/>
<organism evidence="7 8">
    <name type="scientific">Patiria miniata</name>
    <name type="common">Bat star</name>
    <name type="synonym">Asterina miniata</name>
    <dbReference type="NCBI Taxonomy" id="46514"/>
    <lineage>
        <taxon>Eukaryota</taxon>
        <taxon>Metazoa</taxon>
        <taxon>Echinodermata</taxon>
        <taxon>Eleutherozoa</taxon>
        <taxon>Asterozoa</taxon>
        <taxon>Asteroidea</taxon>
        <taxon>Valvatacea</taxon>
        <taxon>Valvatida</taxon>
        <taxon>Asterinidae</taxon>
        <taxon>Patiria</taxon>
    </lineage>
</organism>
<dbReference type="CDD" id="cd01493">
    <property type="entry name" value="APPBP1_RUB"/>
    <property type="match status" value="1"/>
</dbReference>
<dbReference type="Gene3D" id="3.40.50.720">
    <property type="entry name" value="NAD(P)-binding Rossmann-like Domain"/>
    <property type="match status" value="1"/>
</dbReference>
<comment type="pathway">
    <text evidence="1 5">Protein modification; protein neddylation.</text>
</comment>
<evidence type="ECO:0000256" key="5">
    <source>
        <dbReference type="PIRNR" id="PIRNR039099"/>
    </source>
</evidence>
<dbReference type="FunFam" id="3.40.50.720:FF:000187">
    <property type="entry name" value="NEDD8-activating enzyme E1 regulatory subunit"/>
    <property type="match status" value="1"/>
</dbReference>
<dbReference type="InterPro" id="IPR035985">
    <property type="entry name" value="Ubiquitin-activating_enz"/>
</dbReference>
<evidence type="ECO:0000256" key="4">
    <source>
        <dbReference type="ARBA" id="ARBA00022786"/>
    </source>
</evidence>
<dbReference type="SUPFAM" id="SSF69572">
    <property type="entry name" value="Activating enzymes of the ubiquitin-like proteins"/>
    <property type="match status" value="1"/>
</dbReference>
<name>A0A914B2A8_PATMI</name>
<dbReference type="Gene3D" id="3.40.50.12550">
    <property type="entry name" value="Ubiquitin-activating enzyme E1, inactive adenylation domain, subdomain 2"/>
    <property type="match status" value="1"/>
</dbReference>
<dbReference type="GeneID" id="119739327"/>
<keyword evidence="8" id="KW-1185">Reference proteome</keyword>
<dbReference type="OrthoDB" id="1708823at2759"/>
<proteinExistence type="inferred from homology"/>
<dbReference type="GO" id="GO:0019781">
    <property type="term" value="F:NEDD8 activating enzyme activity"/>
    <property type="evidence" value="ECO:0007669"/>
    <property type="project" value="UniProtKB-UniRule"/>
</dbReference>
<evidence type="ECO:0000256" key="1">
    <source>
        <dbReference type="ARBA" id="ARBA00005032"/>
    </source>
</evidence>
<evidence type="ECO:0000256" key="3">
    <source>
        <dbReference type="ARBA" id="ARBA00015407"/>
    </source>
</evidence>
<dbReference type="PIRSF" id="PIRSF039099">
    <property type="entry name" value="APP-BP1"/>
    <property type="match status" value="1"/>
</dbReference>
<dbReference type="InterPro" id="IPR000594">
    <property type="entry name" value="ThiF_NAD_FAD-bd"/>
</dbReference>
<feature type="domain" description="THIF-type NAD/FAD binding fold" evidence="6">
    <location>
        <begin position="16"/>
        <end position="530"/>
    </location>
</feature>
<evidence type="ECO:0000256" key="2">
    <source>
        <dbReference type="ARBA" id="ARBA00006868"/>
    </source>
</evidence>
<evidence type="ECO:0000313" key="7">
    <source>
        <dbReference type="EnsemblMetazoa" id="XP_038070147.1"/>
    </source>
</evidence>
<evidence type="ECO:0000313" key="8">
    <source>
        <dbReference type="Proteomes" id="UP000887568"/>
    </source>
</evidence>
<dbReference type="RefSeq" id="XP_038070147.1">
    <property type="nucleotide sequence ID" value="XM_038214219.1"/>
</dbReference>
<comment type="similarity">
    <text evidence="2 5">Belongs to the ubiquitin-activating E1 family. ULA1 subfamily.</text>
</comment>
<reference evidence="7" key="1">
    <citation type="submission" date="2022-11" db="UniProtKB">
        <authorList>
            <consortium name="EnsemblMetazoa"/>
        </authorList>
    </citation>
    <scope>IDENTIFICATION</scope>
</reference>
<dbReference type="GO" id="GO:0045116">
    <property type="term" value="P:protein neddylation"/>
    <property type="evidence" value="ECO:0007669"/>
    <property type="project" value="UniProtKB-UniRule"/>
</dbReference>
<dbReference type="CTD" id="8883"/>
<dbReference type="Proteomes" id="UP000887568">
    <property type="component" value="Unplaced"/>
</dbReference>
<dbReference type="InterPro" id="IPR045886">
    <property type="entry name" value="ThiF/MoeB/HesA"/>
</dbReference>
<dbReference type="FunFam" id="3.40.50.720:FF:000263">
    <property type="entry name" value="NEDD8-activating enzyme E1 regulatory subunit"/>
    <property type="match status" value="1"/>
</dbReference>
<dbReference type="GO" id="GO:0005737">
    <property type="term" value="C:cytoplasm"/>
    <property type="evidence" value="ECO:0007669"/>
    <property type="project" value="TreeGrafter"/>
</dbReference>
<dbReference type="InterPro" id="IPR030667">
    <property type="entry name" value="APP-BP1"/>
</dbReference>
<evidence type="ECO:0000259" key="6">
    <source>
        <dbReference type="Pfam" id="PF00899"/>
    </source>
</evidence>
<dbReference type="OMA" id="KLITHQY"/>
<keyword evidence="4 5" id="KW-0833">Ubl conjugation pathway</keyword>
<dbReference type="Pfam" id="PF00899">
    <property type="entry name" value="ThiF"/>
    <property type="match status" value="1"/>
</dbReference>
<sequence length="537" mass="60203">MAAPRGSPVIDKEKKYDRQLRLWGDHGQAALESAHVCLINATATGTEILKNIILPGIGSFSIVDGNKVKGEDIGNNFFLDKDSLGKSRAQITTELLLELNSDVRGDFVEESAEQLLENNPQYFTTFNVVIATDLVERTLLDLAAFLWNAGIPLLVCRSYGFIGYMRLVVKEHTVIESHPDNARDDLHLDCPFPGLVEFADSLDLSHMTKQEHMHTPYLIVLYKFLEKWKAEHGGEIPKNYKEKDSLRQTIRGGILLNVDGVPELEENFDEAIKSVNASVVVTRVPSEVQDILRDPSCVNLTSESSSFWVIAQAVKQFVDNEGGGKLPLRGSIPDMTADSKRYIQLQNVYMEQAKQDFAAVASRVHQILVSLGKTPDSIPDTEIKLFCKNAHFLRVVRCRSLAQEYTRDTCSSSDIASHLENPDSEVVLYIMLRAADRFYNQYNRFPGCYDDQVEGDTFKLKSCVHNILHEWGVNFTMKDDYINEMCRYGAAELHSVGAFLGGAAAQEVIKIITHQFVPFNNTYIYNATTATSATFQL</sequence>
<accession>A0A914B2A8</accession>
<dbReference type="PANTHER" id="PTHR10953">
    <property type="entry name" value="UBIQUITIN-ACTIVATING ENZYME E1"/>
    <property type="match status" value="1"/>
</dbReference>
<protein>
    <recommendedName>
        <fullName evidence="3 5">NEDD8-activating enzyme E1 regulatory subunit</fullName>
    </recommendedName>
</protein>